<organism evidence="2 3">
    <name type="scientific">Solanum tuberosum</name>
    <name type="common">Potato</name>
    <dbReference type="NCBI Taxonomy" id="4113"/>
    <lineage>
        <taxon>Eukaryota</taxon>
        <taxon>Viridiplantae</taxon>
        <taxon>Streptophyta</taxon>
        <taxon>Embryophyta</taxon>
        <taxon>Tracheophyta</taxon>
        <taxon>Spermatophyta</taxon>
        <taxon>Magnoliopsida</taxon>
        <taxon>eudicotyledons</taxon>
        <taxon>Gunneridae</taxon>
        <taxon>Pentapetalae</taxon>
        <taxon>asterids</taxon>
        <taxon>lamiids</taxon>
        <taxon>Solanales</taxon>
        <taxon>Solanaceae</taxon>
        <taxon>Solanoideae</taxon>
        <taxon>Solaneae</taxon>
        <taxon>Solanum</taxon>
    </lineage>
</organism>
<evidence type="ECO:0000313" key="2">
    <source>
        <dbReference type="EnsemblPlants" id="PGSC0003DMT400023169"/>
    </source>
</evidence>
<protein>
    <submittedName>
        <fullName evidence="2">Uncharacterized protein</fullName>
    </submittedName>
</protein>
<dbReference type="Gramene" id="PGSC0003DMT400023167">
    <property type="protein sequence ID" value="PGSC0003DMT400023167"/>
    <property type="gene ID" value="PGSC0003DMG402008965"/>
</dbReference>
<evidence type="ECO:0000256" key="1">
    <source>
        <dbReference type="SAM" id="SignalP"/>
    </source>
</evidence>
<evidence type="ECO:0000313" key="3">
    <source>
        <dbReference type="Proteomes" id="UP000011115"/>
    </source>
</evidence>
<accession>M1AHX2</accession>
<reference evidence="3" key="1">
    <citation type="journal article" date="2011" name="Nature">
        <title>Genome sequence and analysis of the tuber crop potato.</title>
        <authorList>
            <consortium name="The Potato Genome Sequencing Consortium"/>
        </authorList>
    </citation>
    <scope>NUCLEOTIDE SEQUENCE [LARGE SCALE GENOMIC DNA]</scope>
    <source>
        <strain evidence="3">cv. DM1-3 516 R44</strain>
    </source>
</reference>
<proteinExistence type="predicted"/>
<feature type="chain" id="PRO_5010132196" evidence="1">
    <location>
        <begin position="18"/>
        <end position="70"/>
    </location>
</feature>
<dbReference type="AlphaFoldDB" id="M1AHX2"/>
<keyword evidence="1" id="KW-0732">Signal</keyword>
<feature type="signal peptide" evidence="1">
    <location>
        <begin position="1"/>
        <end position="17"/>
    </location>
</feature>
<reference evidence="2" key="2">
    <citation type="submission" date="2015-06" db="UniProtKB">
        <authorList>
            <consortium name="EnsemblPlants"/>
        </authorList>
    </citation>
    <scope>IDENTIFICATION</scope>
    <source>
        <strain evidence="2">DM1-3 516 R44</strain>
    </source>
</reference>
<dbReference type="Proteomes" id="UP000011115">
    <property type="component" value="Unassembled WGS sequence"/>
</dbReference>
<keyword evidence="3" id="KW-1185">Reference proteome</keyword>
<dbReference type="HOGENOM" id="CLU_2762823_0_0_1"/>
<dbReference type="ExpressionAtlas" id="M1AHX2">
    <property type="expression patterns" value="baseline and differential"/>
</dbReference>
<dbReference type="EnsemblPlants" id="PGSC0003DMT400023167">
    <property type="protein sequence ID" value="PGSC0003DMT400023167"/>
    <property type="gene ID" value="PGSC0003DMG402008965"/>
</dbReference>
<dbReference type="Gramene" id="PGSC0003DMT400023169">
    <property type="protein sequence ID" value="PGSC0003DMT400023169"/>
    <property type="gene ID" value="PGSC0003DMG402008965"/>
</dbReference>
<sequence length="70" mass="8018">MMFYLVLFLMVLLFIGAFNRSLDDSISKIQSELPSTKDPLIPWITEEVPSLSTDSGGRRTQKEDIYGYWG</sequence>
<dbReference type="EnsemblPlants" id="PGSC0003DMT400023169">
    <property type="protein sequence ID" value="PGSC0003DMT400023169"/>
    <property type="gene ID" value="PGSC0003DMG402008965"/>
</dbReference>
<name>M1AHX2_SOLTU</name>